<evidence type="ECO:0000313" key="4">
    <source>
        <dbReference type="EMBL" id="MBT8766354.1"/>
    </source>
</evidence>
<protein>
    <submittedName>
        <fullName evidence="4">Prepilin peptidase</fullName>
    </submittedName>
</protein>
<dbReference type="InterPro" id="IPR050882">
    <property type="entry name" value="Prepilin_peptidase/N-MTase"/>
</dbReference>
<comment type="caution">
    <text evidence="4">The sequence shown here is derived from an EMBL/GenBank/DDBJ whole genome shotgun (WGS) entry which is preliminary data.</text>
</comment>
<dbReference type="RefSeq" id="WP_215373076.1">
    <property type="nucleotide sequence ID" value="NZ_JAGTIS010000004.1"/>
</dbReference>
<dbReference type="PANTHER" id="PTHR30487">
    <property type="entry name" value="TYPE 4 PREPILIN-LIKE PROTEINS LEADER PEPTIDE-PROCESSING ENZYME"/>
    <property type="match status" value="1"/>
</dbReference>
<evidence type="ECO:0000313" key="5">
    <source>
        <dbReference type="Proteomes" id="UP001519667"/>
    </source>
</evidence>
<sequence>MSYPYFSIIALSLFVSLAAVWDCAFKKIPNILVFTGILASFLLYVLDKGASGVSNFLLGVLVGFSTFFPFYFFKGMAAGDVKLMAMVGGYLGPLGAFEAALLALVAGSILGSLILIHKGQLARFVKRYWMMLGLRTYIEPEPDDASRQRFPFAVAILVGTFASYLWKPFAQ</sequence>
<dbReference type="Proteomes" id="UP001519667">
    <property type="component" value="Unassembled WGS sequence"/>
</dbReference>
<comment type="similarity">
    <text evidence="1">Belongs to the peptidase A24 family.</text>
</comment>
<gene>
    <name evidence="4" type="ORF">J7302_09460</name>
</gene>
<organism evidence="4 5">
    <name type="scientific">Metapseudomonas boanensis</name>
    <dbReference type="NCBI Taxonomy" id="2822138"/>
    <lineage>
        <taxon>Bacteria</taxon>
        <taxon>Pseudomonadati</taxon>
        <taxon>Pseudomonadota</taxon>
        <taxon>Gammaproteobacteria</taxon>
        <taxon>Pseudomonadales</taxon>
        <taxon>Pseudomonadaceae</taxon>
        <taxon>Metapseudomonas</taxon>
    </lineage>
</organism>
<dbReference type="EMBL" id="JAGTIS010000004">
    <property type="protein sequence ID" value="MBT8766354.1"/>
    <property type="molecule type" value="Genomic_DNA"/>
</dbReference>
<evidence type="ECO:0000256" key="1">
    <source>
        <dbReference type="ARBA" id="ARBA00005801"/>
    </source>
</evidence>
<dbReference type="InterPro" id="IPR000045">
    <property type="entry name" value="Prepilin_IV_endopep_pep"/>
</dbReference>
<feature type="transmembrane region" description="Helical" evidence="2">
    <location>
        <begin position="150"/>
        <end position="166"/>
    </location>
</feature>
<keyword evidence="2" id="KW-1133">Transmembrane helix</keyword>
<accession>A0ABS5XFB2</accession>
<feature type="transmembrane region" description="Helical" evidence="2">
    <location>
        <begin position="93"/>
        <end position="116"/>
    </location>
</feature>
<dbReference type="PANTHER" id="PTHR30487:SF0">
    <property type="entry name" value="PREPILIN LEADER PEPTIDASE_N-METHYLTRANSFERASE-RELATED"/>
    <property type="match status" value="1"/>
</dbReference>
<feature type="domain" description="Prepilin type IV endopeptidase peptidase" evidence="3">
    <location>
        <begin position="10"/>
        <end position="111"/>
    </location>
</feature>
<feature type="transmembrane region" description="Helical" evidence="2">
    <location>
        <begin position="28"/>
        <end position="46"/>
    </location>
</feature>
<feature type="transmembrane region" description="Helical" evidence="2">
    <location>
        <begin position="53"/>
        <end position="73"/>
    </location>
</feature>
<name>A0ABS5XFB2_9GAMM</name>
<dbReference type="Pfam" id="PF01478">
    <property type="entry name" value="Peptidase_A24"/>
    <property type="match status" value="1"/>
</dbReference>
<proteinExistence type="inferred from homology"/>
<evidence type="ECO:0000259" key="3">
    <source>
        <dbReference type="Pfam" id="PF01478"/>
    </source>
</evidence>
<keyword evidence="2" id="KW-0812">Transmembrane</keyword>
<evidence type="ECO:0000256" key="2">
    <source>
        <dbReference type="SAM" id="Phobius"/>
    </source>
</evidence>
<reference evidence="4 5" key="1">
    <citation type="submission" date="2021-04" db="EMBL/GenBank/DDBJ databases">
        <title>Pseudomonas boanensis sp. nov., a bacterium isolated from river water used for household purposes in Boane District, Mozambique.</title>
        <authorList>
            <person name="Nicklasson M."/>
            <person name="Martin-Rodriguez A.J."/>
            <person name="Thorell K."/>
            <person name="Neves L."/>
            <person name="Mussagy A."/>
            <person name="Rydberg H.A."/>
            <person name="Hernroth B."/>
            <person name="Svensson-Stadler L."/>
            <person name="Sjoling A."/>
        </authorList>
    </citation>
    <scope>NUCLEOTIDE SEQUENCE [LARGE SCALE GENOMIC DNA]</scope>
    <source>
        <strain evidence="4 5">DB1</strain>
    </source>
</reference>
<keyword evidence="2" id="KW-0472">Membrane</keyword>
<dbReference type="Gene3D" id="1.20.120.1220">
    <property type="match status" value="1"/>
</dbReference>
<keyword evidence="5" id="KW-1185">Reference proteome</keyword>